<keyword evidence="2" id="KW-0677">Repeat</keyword>
<dbReference type="PROSITE" id="PS50294">
    <property type="entry name" value="WD_REPEATS_REGION"/>
    <property type="match status" value="1"/>
</dbReference>
<feature type="repeat" description="WD" evidence="3">
    <location>
        <begin position="29"/>
        <end position="70"/>
    </location>
</feature>
<evidence type="ECO:0000256" key="2">
    <source>
        <dbReference type="ARBA" id="ARBA00022737"/>
    </source>
</evidence>
<dbReference type="PANTHER" id="PTHR19848:SF8">
    <property type="entry name" value="F-BOX AND WD REPEAT DOMAIN CONTAINING 7"/>
    <property type="match status" value="1"/>
</dbReference>
<evidence type="ECO:0000313" key="4">
    <source>
        <dbReference type="EMBL" id="OXV12034.1"/>
    </source>
</evidence>
<dbReference type="SUPFAM" id="SSF50978">
    <property type="entry name" value="WD40 repeat-like"/>
    <property type="match status" value="1"/>
</dbReference>
<dbReference type="EMBL" id="NPHW01002175">
    <property type="protein sequence ID" value="OXV12034.1"/>
    <property type="molecule type" value="Genomic_DNA"/>
</dbReference>
<dbReference type="PROSITE" id="PS50082">
    <property type="entry name" value="WD_REPEATS_2"/>
    <property type="match status" value="1"/>
</dbReference>
<dbReference type="Gene3D" id="2.130.10.10">
    <property type="entry name" value="YVTN repeat-like/Quinoprotein amine dehydrogenase"/>
    <property type="match status" value="1"/>
</dbReference>
<proteinExistence type="predicted"/>
<dbReference type="InterPro" id="IPR036322">
    <property type="entry name" value="WD40_repeat_dom_sf"/>
</dbReference>
<accession>A0A232M6W4</accession>
<dbReference type="OrthoDB" id="4361007at2759"/>
<comment type="caution">
    <text evidence="4">The sequence shown here is derived from an EMBL/GenBank/DDBJ whole genome shotgun (WGS) entry which is preliminary data.</text>
</comment>
<reference evidence="4 5" key="1">
    <citation type="journal article" date="2015" name="Environ. Microbiol.">
        <title>Metagenome sequence of Elaphomyces granulatus from sporocarp tissue reveals Ascomycota ectomycorrhizal fingerprints of genome expansion and a Proteobacteria-rich microbiome.</title>
        <authorList>
            <person name="Quandt C.A."/>
            <person name="Kohler A."/>
            <person name="Hesse C.N."/>
            <person name="Sharpton T.J."/>
            <person name="Martin F."/>
            <person name="Spatafora J.W."/>
        </authorList>
    </citation>
    <scope>NUCLEOTIDE SEQUENCE [LARGE SCALE GENOMIC DNA]</scope>
    <source>
        <strain evidence="4 5">OSC145934</strain>
    </source>
</reference>
<gene>
    <name evidence="4" type="ORF">Egran_00205</name>
</gene>
<dbReference type="InterPro" id="IPR015943">
    <property type="entry name" value="WD40/YVTN_repeat-like_dom_sf"/>
</dbReference>
<keyword evidence="5" id="KW-1185">Reference proteome</keyword>
<dbReference type="Proteomes" id="UP000243515">
    <property type="component" value="Unassembled WGS sequence"/>
</dbReference>
<dbReference type="PANTHER" id="PTHR19848">
    <property type="entry name" value="WD40 REPEAT PROTEIN"/>
    <property type="match status" value="1"/>
</dbReference>
<evidence type="ECO:0000256" key="1">
    <source>
        <dbReference type="ARBA" id="ARBA00022574"/>
    </source>
</evidence>
<keyword evidence="1 3" id="KW-0853">WD repeat</keyword>
<sequence length="84" mass="9517">MDQECQKIVKDANRVRLWDATTEAWKQTLESHSDQVNAAAFPPDGKVLGSASHYKTVRLWDATTGAWKQALETYRTLASFIFSK</sequence>
<evidence type="ECO:0000313" key="5">
    <source>
        <dbReference type="Proteomes" id="UP000243515"/>
    </source>
</evidence>
<dbReference type="SMART" id="SM00320">
    <property type="entry name" value="WD40"/>
    <property type="match status" value="1"/>
</dbReference>
<name>A0A232M6W4_9EURO</name>
<dbReference type="Pfam" id="PF00400">
    <property type="entry name" value="WD40"/>
    <property type="match status" value="1"/>
</dbReference>
<dbReference type="AlphaFoldDB" id="A0A232M6W4"/>
<dbReference type="InterPro" id="IPR001680">
    <property type="entry name" value="WD40_rpt"/>
</dbReference>
<protein>
    <submittedName>
        <fullName evidence="4">Uncharacterized protein</fullName>
    </submittedName>
</protein>
<evidence type="ECO:0000256" key="3">
    <source>
        <dbReference type="PROSITE-ProRule" id="PRU00221"/>
    </source>
</evidence>
<organism evidence="4 5">
    <name type="scientific">Elaphomyces granulatus</name>
    <dbReference type="NCBI Taxonomy" id="519963"/>
    <lineage>
        <taxon>Eukaryota</taxon>
        <taxon>Fungi</taxon>
        <taxon>Dikarya</taxon>
        <taxon>Ascomycota</taxon>
        <taxon>Pezizomycotina</taxon>
        <taxon>Eurotiomycetes</taxon>
        <taxon>Eurotiomycetidae</taxon>
        <taxon>Eurotiales</taxon>
        <taxon>Elaphomycetaceae</taxon>
        <taxon>Elaphomyces</taxon>
    </lineage>
</organism>